<name>A0A6P6S1R0_9EIME</name>
<dbReference type="GeneID" id="113147304"/>
<dbReference type="RefSeq" id="XP_026193215.1">
    <property type="nucleotide sequence ID" value="XM_026337430.1"/>
</dbReference>
<accession>A0A6P6S1R0</accession>
<dbReference type="Gene3D" id="1.25.40.20">
    <property type="entry name" value="Ankyrin repeat-containing domain"/>
    <property type="match status" value="1"/>
</dbReference>
<gene>
    <name evidence="6" type="primary">LOC113147304</name>
</gene>
<evidence type="ECO:0000256" key="2">
    <source>
        <dbReference type="ARBA" id="ARBA00023043"/>
    </source>
</evidence>
<evidence type="ECO:0000313" key="5">
    <source>
        <dbReference type="Proteomes" id="UP000515125"/>
    </source>
</evidence>
<keyword evidence="5" id="KW-1185">Reference proteome</keyword>
<feature type="repeat" description="ANK" evidence="3">
    <location>
        <begin position="42"/>
        <end position="74"/>
    </location>
</feature>
<dbReference type="PROSITE" id="PS50088">
    <property type="entry name" value="ANK_REPEAT"/>
    <property type="match status" value="2"/>
</dbReference>
<dbReference type="PANTHER" id="PTHR24171">
    <property type="entry name" value="ANKYRIN REPEAT DOMAIN-CONTAINING PROTEIN 39-RELATED"/>
    <property type="match status" value="1"/>
</dbReference>
<dbReference type="InterPro" id="IPR002110">
    <property type="entry name" value="Ankyrin_rpt"/>
</dbReference>
<sequence length="241" mass="26126">MTSCDAQEAGRKLIAAARDGKVRDCKELMKLLPSLDFAEPPYFRTALWHAACRGHEEVARLLLDHGASANHQDIRGSTALHEASVHGHRQITELLIERGASVDVPDCVIHESCACYSNGENQVGLTCYHVAAYAASPGLASFLLYRGVYANRFSTQQHSKHLEAMQKRLEQHTATSVSTEKAVQPNEASEEGTCAVSSPHSTSGVGCVIEFNESYNSQQGPMHGDQESAASKLDESMLMGV</sequence>
<evidence type="ECO:0000313" key="6">
    <source>
        <dbReference type="RefSeq" id="XP_026193215.1"/>
    </source>
</evidence>
<evidence type="ECO:0000256" key="3">
    <source>
        <dbReference type="PROSITE-ProRule" id="PRU00023"/>
    </source>
</evidence>
<organism evidence="5 6">
    <name type="scientific">Cyclospora cayetanensis</name>
    <dbReference type="NCBI Taxonomy" id="88456"/>
    <lineage>
        <taxon>Eukaryota</taxon>
        <taxon>Sar</taxon>
        <taxon>Alveolata</taxon>
        <taxon>Apicomplexa</taxon>
        <taxon>Conoidasida</taxon>
        <taxon>Coccidia</taxon>
        <taxon>Eucoccidiorida</taxon>
        <taxon>Eimeriorina</taxon>
        <taxon>Eimeriidae</taxon>
        <taxon>Cyclospora</taxon>
    </lineage>
</organism>
<proteinExistence type="predicted"/>
<keyword evidence="2 3" id="KW-0040">ANK repeat</keyword>
<feature type="region of interest" description="Disordered" evidence="4">
    <location>
        <begin position="174"/>
        <end position="197"/>
    </location>
</feature>
<dbReference type="AlphaFoldDB" id="A0A6P6S1R0"/>
<evidence type="ECO:0000256" key="4">
    <source>
        <dbReference type="SAM" id="MobiDB-lite"/>
    </source>
</evidence>
<dbReference type="SMART" id="SM00248">
    <property type="entry name" value="ANK"/>
    <property type="match status" value="3"/>
</dbReference>
<dbReference type="Proteomes" id="UP000515125">
    <property type="component" value="Unplaced"/>
</dbReference>
<dbReference type="SUPFAM" id="SSF48403">
    <property type="entry name" value="Ankyrin repeat"/>
    <property type="match status" value="1"/>
</dbReference>
<keyword evidence="1" id="KW-0677">Repeat</keyword>
<dbReference type="PROSITE" id="PS50297">
    <property type="entry name" value="ANK_REP_REGION"/>
    <property type="match status" value="2"/>
</dbReference>
<reference evidence="6" key="1">
    <citation type="submission" date="2025-08" db="UniProtKB">
        <authorList>
            <consortium name="RefSeq"/>
        </authorList>
    </citation>
    <scope>IDENTIFICATION</scope>
</reference>
<feature type="repeat" description="ANK" evidence="3">
    <location>
        <begin position="75"/>
        <end position="107"/>
    </location>
</feature>
<feature type="region of interest" description="Disordered" evidence="4">
    <location>
        <begin position="216"/>
        <end position="241"/>
    </location>
</feature>
<dbReference type="OrthoDB" id="10264606at2759"/>
<dbReference type="Pfam" id="PF12796">
    <property type="entry name" value="Ank_2"/>
    <property type="match status" value="1"/>
</dbReference>
<dbReference type="InterPro" id="IPR036770">
    <property type="entry name" value="Ankyrin_rpt-contain_sf"/>
</dbReference>
<evidence type="ECO:0000256" key="1">
    <source>
        <dbReference type="ARBA" id="ARBA00022737"/>
    </source>
</evidence>
<protein>
    <submittedName>
        <fullName evidence="6">Tankyrase-2-like</fullName>
    </submittedName>
</protein>